<proteinExistence type="predicted"/>
<comment type="caution">
    <text evidence="1">The sequence shown here is derived from an EMBL/GenBank/DDBJ whole genome shotgun (WGS) entry which is preliminary data.</text>
</comment>
<organism evidence="1 2">
    <name type="scientific">Dreissena polymorpha</name>
    <name type="common">Zebra mussel</name>
    <name type="synonym">Mytilus polymorpha</name>
    <dbReference type="NCBI Taxonomy" id="45954"/>
    <lineage>
        <taxon>Eukaryota</taxon>
        <taxon>Metazoa</taxon>
        <taxon>Spiralia</taxon>
        <taxon>Lophotrochozoa</taxon>
        <taxon>Mollusca</taxon>
        <taxon>Bivalvia</taxon>
        <taxon>Autobranchia</taxon>
        <taxon>Heteroconchia</taxon>
        <taxon>Euheterodonta</taxon>
        <taxon>Imparidentia</taxon>
        <taxon>Neoheterodontei</taxon>
        <taxon>Myida</taxon>
        <taxon>Dreissenoidea</taxon>
        <taxon>Dreissenidae</taxon>
        <taxon>Dreissena</taxon>
    </lineage>
</organism>
<evidence type="ECO:0000313" key="2">
    <source>
        <dbReference type="Proteomes" id="UP000828390"/>
    </source>
</evidence>
<evidence type="ECO:0000313" key="1">
    <source>
        <dbReference type="EMBL" id="KAH3874040.1"/>
    </source>
</evidence>
<protein>
    <submittedName>
        <fullName evidence="1">Uncharacterized protein</fullName>
    </submittedName>
</protein>
<name>A0A9D4MB11_DREPO</name>
<gene>
    <name evidence="1" type="ORF">DPMN_037281</name>
</gene>
<dbReference type="Proteomes" id="UP000828390">
    <property type="component" value="Unassembled WGS sequence"/>
</dbReference>
<reference evidence="1" key="2">
    <citation type="submission" date="2020-11" db="EMBL/GenBank/DDBJ databases">
        <authorList>
            <person name="McCartney M.A."/>
            <person name="Auch B."/>
            <person name="Kono T."/>
            <person name="Mallez S."/>
            <person name="Becker A."/>
            <person name="Gohl D.M."/>
            <person name="Silverstein K.A.T."/>
            <person name="Koren S."/>
            <person name="Bechman K.B."/>
            <person name="Herman A."/>
            <person name="Abrahante J.E."/>
            <person name="Garbe J."/>
        </authorList>
    </citation>
    <scope>NUCLEOTIDE SEQUENCE</scope>
    <source>
        <strain evidence="1">Duluth1</strain>
        <tissue evidence="1">Whole animal</tissue>
    </source>
</reference>
<accession>A0A9D4MB11</accession>
<keyword evidence="2" id="KW-1185">Reference proteome</keyword>
<sequence>MLERSPPNTKYLPMWELLAHRSPQTPHVGAFCPACASRSLGYDDDGDYVDAADGGDRVGMGMMMLSKLLNLYHPPLLEAKRGKIAYDLQKRSFLYQTRYKRR</sequence>
<dbReference type="EMBL" id="JAIWYP010000002">
    <property type="protein sequence ID" value="KAH3874040.1"/>
    <property type="molecule type" value="Genomic_DNA"/>
</dbReference>
<reference evidence="1" key="1">
    <citation type="journal article" date="2019" name="bioRxiv">
        <title>The Genome of the Zebra Mussel, Dreissena polymorpha: A Resource for Invasive Species Research.</title>
        <authorList>
            <person name="McCartney M.A."/>
            <person name="Auch B."/>
            <person name="Kono T."/>
            <person name="Mallez S."/>
            <person name="Zhang Y."/>
            <person name="Obille A."/>
            <person name="Becker A."/>
            <person name="Abrahante J.E."/>
            <person name="Garbe J."/>
            <person name="Badalamenti J.P."/>
            <person name="Herman A."/>
            <person name="Mangelson H."/>
            <person name="Liachko I."/>
            <person name="Sullivan S."/>
            <person name="Sone E.D."/>
            <person name="Koren S."/>
            <person name="Silverstein K.A.T."/>
            <person name="Beckman K.B."/>
            <person name="Gohl D.M."/>
        </authorList>
    </citation>
    <scope>NUCLEOTIDE SEQUENCE</scope>
    <source>
        <strain evidence="1">Duluth1</strain>
        <tissue evidence="1">Whole animal</tissue>
    </source>
</reference>
<dbReference type="AlphaFoldDB" id="A0A9D4MB11"/>